<evidence type="ECO:0000313" key="1">
    <source>
        <dbReference type="EMBL" id="RDK95692.1"/>
    </source>
</evidence>
<dbReference type="Proteomes" id="UP000254848">
    <property type="component" value="Unassembled WGS sequence"/>
</dbReference>
<dbReference type="OrthoDB" id="9814509at2"/>
<dbReference type="GO" id="GO:0019634">
    <property type="term" value="P:organic phosphonate metabolic process"/>
    <property type="evidence" value="ECO:0007669"/>
    <property type="project" value="InterPro"/>
</dbReference>
<sequence>MTLMTAFTLPVHNAQHHFRRLLKAMSEPGIIVTLPDTPAGWTPFSPATTGLLLTLSDQDTPLWLSPALNTELTRENLRFHCSSPLTDDSADAAIAVCDASLEVRQILSFTHGSDIAPETGATVIIQIDSLSGGRPLRLTGPGIADDRVIAPRLPNSVLDYLSDRPLRFPQGIDFIFTCGERLLALPRTTHVEVC</sequence>
<dbReference type="Pfam" id="PF05845">
    <property type="entry name" value="PhnH"/>
    <property type="match status" value="1"/>
</dbReference>
<name>A0A370R187_9GAMM</name>
<comment type="caution">
    <text evidence="1">The sequence shown here is derived from an EMBL/GenBank/DDBJ whole genome shotgun (WGS) entry which is preliminary data.</text>
</comment>
<evidence type="ECO:0000313" key="2">
    <source>
        <dbReference type="Proteomes" id="UP000254848"/>
    </source>
</evidence>
<dbReference type="NCBIfam" id="TIGR03292">
    <property type="entry name" value="PhnH_redo"/>
    <property type="match status" value="1"/>
</dbReference>
<dbReference type="SUPFAM" id="SSF159709">
    <property type="entry name" value="PhnH-like"/>
    <property type="match status" value="1"/>
</dbReference>
<keyword evidence="2" id="KW-1185">Reference proteome</keyword>
<dbReference type="InterPro" id="IPR038058">
    <property type="entry name" value="PhnH-like_sp"/>
</dbReference>
<protein>
    <submittedName>
        <fullName evidence="1">Methylphosphonate degradation complex subunit PhnH</fullName>
    </submittedName>
</protein>
<proteinExistence type="predicted"/>
<dbReference type="RefSeq" id="WP_115457437.1">
    <property type="nucleotide sequence ID" value="NZ_QRAP01000002.1"/>
</dbReference>
<accession>A0A370R187</accession>
<dbReference type="AlphaFoldDB" id="A0A370R187"/>
<organism evidence="1 2">
    <name type="scientific">Enterobacillus tribolii</name>
    <dbReference type="NCBI Taxonomy" id="1487935"/>
    <lineage>
        <taxon>Bacteria</taxon>
        <taxon>Pseudomonadati</taxon>
        <taxon>Pseudomonadota</taxon>
        <taxon>Gammaproteobacteria</taxon>
        <taxon>Enterobacterales</taxon>
        <taxon>Hafniaceae</taxon>
        <taxon>Enterobacillus</taxon>
    </lineage>
</organism>
<reference evidence="1 2" key="1">
    <citation type="submission" date="2018-07" db="EMBL/GenBank/DDBJ databases">
        <title>Genomic Encyclopedia of Type Strains, Phase IV (KMG-IV): sequencing the most valuable type-strain genomes for metagenomic binning, comparative biology and taxonomic classification.</title>
        <authorList>
            <person name="Goeker M."/>
        </authorList>
    </citation>
    <scope>NUCLEOTIDE SEQUENCE [LARGE SCALE GENOMIC DNA]</scope>
    <source>
        <strain evidence="1 2">DSM 103736</strain>
    </source>
</reference>
<dbReference type="PIRSF" id="PIRSF020680">
    <property type="entry name" value="PhnH"/>
    <property type="match status" value="1"/>
</dbReference>
<gene>
    <name evidence="1" type="ORF">C8D90_102173</name>
</gene>
<dbReference type="Gene3D" id="3.40.50.11310">
    <property type="entry name" value="Bacterial phosphonate metabolism protein PhnH"/>
    <property type="match status" value="1"/>
</dbReference>
<dbReference type="EMBL" id="QRAP01000002">
    <property type="protein sequence ID" value="RDK95692.1"/>
    <property type="molecule type" value="Genomic_DNA"/>
</dbReference>
<dbReference type="InterPro" id="IPR008772">
    <property type="entry name" value="Phosphonate_metab_PhnH"/>
</dbReference>